<dbReference type="InterPro" id="IPR012334">
    <property type="entry name" value="Pectin_lyas_fold"/>
</dbReference>
<gene>
    <name evidence="2" type="ORF">ACFOZ8_26410</name>
</gene>
<dbReference type="InterPro" id="IPR039448">
    <property type="entry name" value="Beta_helix"/>
</dbReference>
<protein>
    <submittedName>
        <fullName evidence="2">Right-handed parallel beta-helix repeat-containing protein</fullName>
    </submittedName>
</protein>
<organism evidence="2 3">
    <name type="scientific">Paenibacillus xanthanilyticus</name>
    <dbReference type="NCBI Taxonomy" id="1783531"/>
    <lineage>
        <taxon>Bacteria</taxon>
        <taxon>Bacillati</taxon>
        <taxon>Bacillota</taxon>
        <taxon>Bacilli</taxon>
        <taxon>Bacillales</taxon>
        <taxon>Paenibacillaceae</taxon>
        <taxon>Paenibacillus</taxon>
    </lineage>
</organism>
<sequence length="430" mass="47179">MKKAGIDRRTFLKGMGLGGLAYLIGSHFRAPAQVTAATAQTARSLNIVDYLNSNRSIQNAIDDVQAAGGGELYFPPGLYYTDDTLVIKGDNVILKGANKTSSIIAARSFDISKNLLEIRKSSGRIANVKIQDLTLTSDARKASARNNDTSFYNHGIVLDASHNVEFQNIRVDHFNGDGLRFEDRNAEGGPDQVIITNSTFVACMNGLNTNDTGHSTHIYGGTFEFNAKHGINTGGRNSVFIKDADLEQNHMAGLRISHSSNIVVRDCTFENNARKVSLSDKKHAHIVVGDTAVAQNIVIDSCYFHARKMRYLISVERGNHISIANNFVDYADQFGTTAGAFVQVGQGCRNIFCDDFSYRQKPKVKRLSNHQYAVSDLKPSAIPSLPVPNESLRGFITRVEGGSGKRDAFYVCIKTENGGYKWARINLTDL</sequence>
<dbReference type="InterPro" id="IPR006311">
    <property type="entry name" value="TAT_signal"/>
</dbReference>
<dbReference type="InterPro" id="IPR006626">
    <property type="entry name" value="PbH1"/>
</dbReference>
<dbReference type="SMART" id="SM00710">
    <property type="entry name" value="PbH1"/>
    <property type="match status" value="5"/>
</dbReference>
<name>A0ABV8KAU2_9BACL</name>
<dbReference type="Pfam" id="PF13229">
    <property type="entry name" value="Beta_helix"/>
    <property type="match status" value="1"/>
</dbReference>
<comment type="caution">
    <text evidence="2">The sequence shown here is derived from an EMBL/GenBank/DDBJ whole genome shotgun (WGS) entry which is preliminary data.</text>
</comment>
<evidence type="ECO:0000313" key="2">
    <source>
        <dbReference type="EMBL" id="MFC4103158.1"/>
    </source>
</evidence>
<evidence type="ECO:0000259" key="1">
    <source>
        <dbReference type="Pfam" id="PF13229"/>
    </source>
</evidence>
<reference evidence="3" key="1">
    <citation type="journal article" date="2019" name="Int. J. Syst. Evol. Microbiol.">
        <title>The Global Catalogue of Microorganisms (GCM) 10K type strain sequencing project: providing services to taxonomists for standard genome sequencing and annotation.</title>
        <authorList>
            <consortium name="The Broad Institute Genomics Platform"/>
            <consortium name="The Broad Institute Genome Sequencing Center for Infectious Disease"/>
            <person name="Wu L."/>
            <person name="Ma J."/>
        </authorList>
    </citation>
    <scope>NUCLEOTIDE SEQUENCE [LARGE SCALE GENOMIC DNA]</scope>
    <source>
        <strain evidence="3">IBRC-M 10987</strain>
    </source>
</reference>
<dbReference type="InterPro" id="IPR011050">
    <property type="entry name" value="Pectin_lyase_fold/virulence"/>
</dbReference>
<dbReference type="RefSeq" id="WP_377721738.1">
    <property type="nucleotide sequence ID" value="NZ_JBHSAM010000034.1"/>
</dbReference>
<dbReference type="EMBL" id="JBHSAM010000034">
    <property type="protein sequence ID" value="MFC4103158.1"/>
    <property type="molecule type" value="Genomic_DNA"/>
</dbReference>
<evidence type="ECO:0000313" key="3">
    <source>
        <dbReference type="Proteomes" id="UP001595715"/>
    </source>
</evidence>
<keyword evidence="3" id="KW-1185">Reference proteome</keyword>
<dbReference type="Gene3D" id="2.160.20.10">
    <property type="entry name" value="Single-stranded right-handed beta-helix, Pectin lyase-like"/>
    <property type="match status" value="1"/>
</dbReference>
<feature type="domain" description="Right handed beta helix" evidence="1">
    <location>
        <begin position="154"/>
        <end position="328"/>
    </location>
</feature>
<dbReference type="PROSITE" id="PS51318">
    <property type="entry name" value="TAT"/>
    <property type="match status" value="1"/>
</dbReference>
<dbReference type="SUPFAM" id="SSF51126">
    <property type="entry name" value="Pectin lyase-like"/>
    <property type="match status" value="1"/>
</dbReference>
<proteinExistence type="predicted"/>
<dbReference type="Proteomes" id="UP001595715">
    <property type="component" value="Unassembled WGS sequence"/>
</dbReference>
<accession>A0ABV8KAU2</accession>